<accession>A0ABX8H596</accession>
<keyword evidence="1" id="KW-0614">Plasmid</keyword>
<name>A0ABX8H596_9BACT</name>
<dbReference type="EMBL" id="CP076130">
    <property type="protein sequence ID" value="QWG10757.1"/>
    <property type="molecule type" value="Genomic_DNA"/>
</dbReference>
<organism evidence="1 2">
    <name type="scientific">Flammeovirga kamogawensis</name>
    <dbReference type="NCBI Taxonomy" id="373891"/>
    <lineage>
        <taxon>Bacteria</taxon>
        <taxon>Pseudomonadati</taxon>
        <taxon>Bacteroidota</taxon>
        <taxon>Cytophagia</taxon>
        <taxon>Cytophagales</taxon>
        <taxon>Flammeovirgaceae</taxon>
        <taxon>Flammeovirga</taxon>
    </lineage>
</organism>
<reference evidence="1 2" key="1">
    <citation type="submission" date="2021-05" db="EMBL/GenBank/DDBJ databases">
        <title>Comparative genomic studies on the polysaccharide-degrading batcterial strains of the Flammeovirga genus.</title>
        <authorList>
            <person name="Zewei F."/>
            <person name="Zheng Z."/>
            <person name="Yu L."/>
            <person name="Ruyue G."/>
            <person name="Yanhong M."/>
            <person name="Yuanyuan C."/>
            <person name="Jingyan G."/>
            <person name="Wenjun H."/>
        </authorList>
    </citation>
    <scope>NUCLEOTIDE SEQUENCE [LARGE SCALE GENOMIC DNA]</scope>
    <source>
        <strain evidence="1 2">YS10</strain>
        <plasmid evidence="1 2">p1</plasmid>
    </source>
</reference>
<sequence length="105" mass="11464">MLTNKVAHSKVLGIEIVEYKIPSLSNTTPALTTGQLKTPSNDGVKTIYAPSIWTDSKLDKAAREALSDAAKKNVDLIDGQFRGVTKDGFEIEGYLKDGKVDTFYN</sequence>
<keyword evidence="2" id="KW-1185">Reference proteome</keyword>
<evidence type="ECO:0000313" key="2">
    <source>
        <dbReference type="Proteomes" id="UP000682802"/>
    </source>
</evidence>
<gene>
    <name evidence="1" type="ORF">KM029_26325</name>
</gene>
<proteinExistence type="predicted"/>
<evidence type="ECO:0000313" key="1">
    <source>
        <dbReference type="EMBL" id="QWG10757.1"/>
    </source>
</evidence>
<dbReference type="Proteomes" id="UP000682802">
    <property type="component" value="Plasmid p1"/>
</dbReference>
<protein>
    <submittedName>
        <fullName evidence="1">CdiA family toxin C-terminal domain-containing protein</fullName>
    </submittedName>
</protein>
<geneLocation type="plasmid" evidence="1 2">
    <name>p1</name>
</geneLocation>